<evidence type="ECO:0000256" key="5">
    <source>
        <dbReference type="SAM" id="Coils"/>
    </source>
</evidence>
<dbReference type="EMBL" id="CP071793">
    <property type="protein sequence ID" value="QTD51183.1"/>
    <property type="molecule type" value="Genomic_DNA"/>
</dbReference>
<evidence type="ECO:0000256" key="1">
    <source>
        <dbReference type="ARBA" id="ARBA00000085"/>
    </source>
</evidence>
<dbReference type="InterPro" id="IPR001789">
    <property type="entry name" value="Sig_transdc_resp-reg_receiver"/>
</dbReference>
<dbReference type="Pfam" id="PF02518">
    <property type="entry name" value="HATPase_c"/>
    <property type="match status" value="1"/>
</dbReference>
<sequence length="472" mass="52547">MTLLDRRSLALNAGHQPQTSKAMPIPDPAPISEPDQGEEQGTLRLLVVDGNRVSRKVYSKLLMKQFSTCVIREADTGAKALDLCRTEPIDCVLIDYHLPDIKGLKFLDELKNKMQLGFIPVVILTGQGDEMTAVEAMKSGAQDYLVKGTFSQKLLAQAITNAMEKVELLRELEEKRIDLERTNLELRSTNVRLRETQRQLIDAAHKAGMAEIATGVLHNIGNILNSITISVGVIHETVTETKLKGLKRANEMLKTVQEPIGTHPKGKQLIAYYERLETIREEDAHKLEAELKTLMEKIQMITDDISAQRGYATSEFLVEDVDIHELIEHSIKLKQSSLDAPQIRIVKDFEEVAPFAAVKIKLMHVITNLVKNSRESLQQMSFPEDEKEIRIEVRELDGKELNIRISDNGRGIEAADLGKIFNYGFTTKPGGNGIGLHVAANAMTEMGGSIKAFSEGLDHGAEFVVSLPLNRN</sequence>
<dbReference type="Pfam" id="PF00072">
    <property type="entry name" value="Response_reg"/>
    <property type="match status" value="1"/>
</dbReference>
<dbReference type="RefSeq" id="WP_237381315.1">
    <property type="nucleotide sequence ID" value="NZ_CP071793.1"/>
</dbReference>
<feature type="modified residue" description="4-aspartylphosphate" evidence="4">
    <location>
        <position position="95"/>
    </location>
</feature>
<evidence type="ECO:0000313" key="10">
    <source>
        <dbReference type="Proteomes" id="UP000663929"/>
    </source>
</evidence>
<dbReference type="EC" id="2.7.13.3" evidence="2"/>
<evidence type="ECO:0000256" key="6">
    <source>
        <dbReference type="SAM" id="MobiDB-lite"/>
    </source>
</evidence>
<dbReference type="Gene3D" id="1.10.287.130">
    <property type="match status" value="1"/>
</dbReference>
<feature type="region of interest" description="Disordered" evidence="6">
    <location>
        <begin position="13"/>
        <end position="40"/>
    </location>
</feature>
<feature type="coiled-coil region" evidence="5">
    <location>
        <begin position="155"/>
        <end position="199"/>
    </location>
</feature>
<dbReference type="InterPro" id="IPR011006">
    <property type="entry name" value="CheY-like_superfamily"/>
</dbReference>
<keyword evidence="3 4" id="KW-0597">Phosphoprotein</keyword>
<dbReference type="PROSITE" id="PS50110">
    <property type="entry name" value="RESPONSE_REGULATORY"/>
    <property type="match status" value="1"/>
</dbReference>
<keyword evidence="10" id="KW-1185">Reference proteome</keyword>
<dbReference type="InterPro" id="IPR036890">
    <property type="entry name" value="HATPase_C_sf"/>
</dbReference>
<accession>A0A8A4TNQ4</accession>
<evidence type="ECO:0000256" key="4">
    <source>
        <dbReference type="PROSITE-ProRule" id="PRU00169"/>
    </source>
</evidence>
<dbReference type="SMART" id="SM00448">
    <property type="entry name" value="REC"/>
    <property type="match status" value="1"/>
</dbReference>
<evidence type="ECO:0000256" key="2">
    <source>
        <dbReference type="ARBA" id="ARBA00012438"/>
    </source>
</evidence>
<dbReference type="PRINTS" id="PR00344">
    <property type="entry name" value="BCTRLSENSOR"/>
</dbReference>
<dbReference type="SUPFAM" id="SSF55874">
    <property type="entry name" value="ATPase domain of HSP90 chaperone/DNA topoisomerase II/histidine kinase"/>
    <property type="match status" value="1"/>
</dbReference>
<comment type="catalytic activity">
    <reaction evidence="1">
        <text>ATP + protein L-histidine = ADP + protein N-phospho-L-histidine.</text>
        <dbReference type="EC" id="2.7.13.3"/>
    </reaction>
</comment>
<proteinExistence type="predicted"/>
<keyword evidence="5" id="KW-0175">Coiled coil</keyword>
<dbReference type="InterPro" id="IPR005467">
    <property type="entry name" value="His_kinase_dom"/>
</dbReference>
<dbReference type="InterPro" id="IPR004358">
    <property type="entry name" value="Sig_transdc_His_kin-like_C"/>
</dbReference>
<evidence type="ECO:0000256" key="3">
    <source>
        <dbReference type="ARBA" id="ARBA00022553"/>
    </source>
</evidence>
<dbReference type="SUPFAM" id="SSF52172">
    <property type="entry name" value="CheY-like"/>
    <property type="match status" value="1"/>
</dbReference>
<evidence type="ECO:0000259" key="8">
    <source>
        <dbReference type="PROSITE" id="PS50110"/>
    </source>
</evidence>
<dbReference type="CDD" id="cd00156">
    <property type="entry name" value="REC"/>
    <property type="match status" value="1"/>
</dbReference>
<dbReference type="GO" id="GO:0000155">
    <property type="term" value="F:phosphorelay sensor kinase activity"/>
    <property type="evidence" value="ECO:0007669"/>
    <property type="project" value="TreeGrafter"/>
</dbReference>
<organism evidence="9 10">
    <name type="scientific">Sulfidibacter corallicola</name>
    <dbReference type="NCBI Taxonomy" id="2818388"/>
    <lineage>
        <taxon>Bacteria</taxon>
        <taxon>Pseudomonadati</taxon>
        <taxon>Acidobacteriota</taxon>
        <taxon>Holophagae</taxon>
        <taxon>Acanthopleuribacterales</taxon>
        <taxon>Acanthopleuribacteraceae</taxon>
        <taxon>Sulfidibacter</taxon>
    </lineage>
</organism>
<name>A0A8A4TNQ4_SULCO</name>
<dbReference type="Gene3D" id="3.40.50.2300">
    <property type="match status" value="1"/>
</dbReference>
<protein>
    <recommendedName>
        <fullName evidence="2">histidine kinase</fullName>
        <ecNumber evidence="2">2.7.13.3</ecNumber>
    </recommendedName>
</protein>
<dbReference type="Gene3D" id="3.30.565.10">
    <property type="entry name" value="Histidine kinase-like ATPase, C-terminal domain"/>
    <property type="match status" value="1"/>
</dbReference>
<reference evidence="9" key="1">
    <citation type="submission" date="2021-03" db="EMBL/GenBank/DDBJ databases">
        <title>Acanthopleuribacteraceae sp. M133.</title>
        <authorList>
            <person name="Wang G."/>
        </authorList>
    </citation>
    <scope>NUCLEOTIDE SEQUENCE</scope>
    <source>
        <strain evidence="9">M133</strain>
    </source>
</reference>
<dbReference type="KEGG" id="scor:J3U87_01830"/>
<feature type="domain" description="Histidine kinase" evidence="7">
    <location>
        <begin position="251"/>
        <end position="471"/>
    </location>
</feature>
<dbReference type="AlphaFoldDB" id="A0A8A4TNQ4"/>
<evidence type="ECO:0000313" key="9">
    <source>
        <dbReference type="EMBL" id="QTD51183.1"/>
    </source>
</evidence>
<dbReference type="Proteomes" id="UP000663929">
    <property type="component" value="Chromosome"/>
</dbReference>
<gene>
    <name evidence="9" type="ORF">J3U87_01830</name>
</gene>
<dbReference type="PANTHER" id="PTHR43547">
    <property type="entry name" value="TWO-COMPONENT HISTIDINE KINASE"/>
    <property type="match status" value="1"/>
</dbReference>
<dbReference type="PANTHER" id="PTHR43547:SF2">
    <property type="entry name" value="HYBRID SIGNAL TRANSDUCTION HISTIDINE KINASE C"/>
    <property type="match status" value="1"/>
</dbReference>
<dbReference type="PROSITE" id="PS50109">
    <property type="entry name" value="HIS_KIN"/>
    <property type="match status" value="1"/>
</dbReference>
<feature type="domain" description="Response regulatory" evidence="8">
    <location>
        <begin position="44"/>
        <end position="162"/>
    </location>
</feature>
<dbReference type="SMART" id="SM00387">
    <property type="entry name" value="HATPase_c"/>
    <property type="match status" value="1"/>
</dbReference>
<evidence type="ECO:0000259" key="7">
    <source>
        <dbReference type="PROSITE" id="PS50109"/>
    </source>
</evidence>
<dbReference type="InterPro" id="IPR003594">
    <property type="entry name" value="HATPase_dom"/>
</dbReference>